<accession>A0A9P8CHV5</accession>
<dbReference type="Proteomes" id="UP000887226">
    <property type="component" value="Unassembled WGS sequence"/>
</dbReference>
<comment type="caution">
    <text evidence="2">The sequence shown here is derived from an EMBL/GenBank/DDBJ whole genome shotgun (WGS) entry which is preliminary data.</text>
</comment>
<feature type="region of interest" description="Disordered" evidence="1">
    <location>
        <begin position="164"/>
        <end position="190"/>
    </location>
</feature>
<evidence type="ECO:0000313" key="3">
    <source>
        <dbReference type="Proteomes" id="UP000887226"/>
    </source>
</evidence>
<dbReference type="AlphaFoldDB" id="A0A9P8CHV5"/>
<organism evidence="2 3">
    <name type="scientific">Calycina marina</name>
    <dbReference type="NCBI Taxonomy" id="1763456"/>
    <lineage>
        <taxon>Eukaryota</taxon>
        <taxon>Fungi</taxon>
        <taxon>Dikarya</taxon>
        <taxon>Ascomycota</taxon>
        <taxon>Pezizomycotina</taxon>
        <taxon>Leotiomycetes</taxon>
        <taxon>Helotiales</taxon>
        <taxon>Pezizellaceae</taxon>
        <taxon>Calycina</taxon>
    </lineage>
</organism>
<name>A0A9P8CHV5_9HELO</name>
<sequence length="222" mass="25645">MRKRLEDTMKCPICHEVARFGPEVALGPIVDKEKLILPSQHFMSRDVLEGLCFSTLDREEMRDVDYLASDPVRWVQSRVWKLHEIEDYYWKEELVHDHAPESETSLLPNAATSLMTSRASMSESPVRLVKTYSAVAWPETLVSSNLTSRDARRPSELTIRMESVLARDNKSESRSPRIALPRERKRRRRRGLCLKAAASARRRRLSIATRTKTLRTMALPRS</sequence>
<protein>
    <submittedName>
        <fullName evidence="2">Uncharacterized protein</fullName>
    </submittedName>
</protein>
<feature type="compositionally biased region" description="Basic and acidic residues" evidence="1">
    <location>
        <begin position="165"/>
        <end position="175"/>
    </location>
</feature>
<gene>
    <name evidence="2" type="ORF">BJ878DRAFT_201294</name>
</gene>
<keyword evidence="3" id="KW-1185">Reference proteome</keyword>
<reference evidence="2" key="1">
    <citation type="journal article" date="2021" name="IMA Fungus">
        <title>Genomic characterization of three marine fungi, including Emericellopsis atlantica sp. nov. with signatures of a generalist lifestyle and marine biomass degradation.</title>
        <authorList>
            <person name="Hagestad O.C."/>
            <person name="Hou L."/>
            <person name="Andersen J.H."/>
            <person name="Hansen E.H."/>
            <person name="Altermark B."/>
            <person name="Li C."/>
            <person name="Kuhnert E."/>
            <person name="Cox R.J."/>
            <person name="Crous P.W."/>
            <person name="Spatafora J.W."/>
            <person name="Lail K."/>
            <person name="Amirebrahimi M."/>
            <person name="Lipzen A."/>
            <person name="Pangilinan J."/>
            <person name="Andreopoulos W."/>
            <person name="Hayes R.D."/>
            <person name="Ng V."/>
            <person name="Grigoriev I.V."/>
            <person name="Jackson S.A."/>
            <person name="Sutton T.D.S."/>
            <person name="Dobson A.D.W."/>
            <person name="Rama T."/>
        </authorList>
    </citation>
    <scope>NUCLEOTIDE SEQUENCE</scope>
    <source>
        <strain evidence="2">TRa3180A</strain>
    </source>
</reference>
<proteinExistence type="predicted"/>
<evidence type="ECO:0000256" key="1">
    <source>
        <dbReference type="SAM" id="MobiDB-lite"/>
    </source>
</evidence>
<dbReference type="EMBL" id="MU253776">
    <property type="protein sequence ID" value="KAG9247302.1"/>
    <property type="molecule type" value="Genomic_DNA"/>
</dbReference>
<evidence type="ECO:0000313" key="2">
    <source>
        <dbReference type="EMBL" id="KAG9247302.1"/>
    </source>
</evidence>